<feature type="transmembrane region" description="Helical" evidence="7">
    <location>
        <begin position="145"/>
        <end position="166"/>
    </location>
</feature>
<dbReference type="InterPro" id="IPR011701">
    <property type="entry name" value="MFS"/>
</dbReference>
<feature type="transmembrane region" description="Helical" evidence="7">
    <location>
        <begin position="172"/>
        <end position="192"/>
    </location>
</feature>
<feature type="transmembrane region" description="Helical" evidence="7">
    <location>
        <begin position="315"/>
        <end position="339"/>
    </location>
</feature>
<feature type="domain" description="Major facilitator superfamily (MFS) profile" evidence="8">
    <location>
        <begin position="50"/>
        <end position="485"/>
    </location>
</feature>
<feature type="transmembrane region" description="Helical" evidence="7">
    <location>
        <begin position="204"/>
        <end position="223"/>
    </location>
</feature>
<dbReference type="AlphaFoldDB" id="A0A6A5ZZD2"/>
<accession>A0A6A5ZZD2</accession>
<evidence type="ECO:0000256" key="3">
    <source>
        <dbReference type="ARBA" id="ARBA00022692"/>
    </source>
</evidence>
<dbReference type="SUPFAM" id="SSF103473">
    <property type="entry name" value="MFS general substrate transporter"/>
    <property type="match status" value="1"/>
</dbReference>
<evidence type="ECO:0000256" key="6">
    <source>
        <dbReference type="SAM" id="MobiDB-lite"/>
    </source>
</evidence>
<evidence type="ECO:0000256" key="5">
    <source>
        <dbReference type="ARBA" id="ARBA00023136"/>
    </source>
</evidence>
<keyword evidence="10" id="KW-1185">Reference proteome</keyword>
<dbReference type="RefSeq" id="XP_033518636.1">
    <property type="nucleotide sequence ID" value="XM_033669187.1"/>
</dbReference>
<dbReference type="FunFam" id="1.20.1250.20:FF:000082">
    <property type="entry name" value="MFS multidrug transporter, putative"/>
    <property type="match status" value="1"/>
</dbReference>
<proteinExistence type="inferred from homology"/>
<dbReference type="PANTHER" id="PTHR23502:SF7">
    <property type="entry name" value="DRUG_PROTON ANTIPORTER YHK8-RELATED"/>
    <property type="match status" value="1"/>
</dbReference>
<protein>
    <submittedName>
        <fullName evidence="9">MFS general substrate transporter</fullName>
    </submittedName>
</protein>
<dbReference type="InterPro" id="IPR036259">
    <property type="entry name" value="MFS_trans_sf"/>
</dbReference>
<dbReference type="Gene3D" id="1.20.1250.20">
    <property type="entry name" value="MFS general substrate transporter like domains"/>
    <property type="match status" value="1"/>
</dbReference>
<feature type="transmembrane region" description="Helical" evidence="7">
    <location>
        <begin position="459"/>
        <end position="481"/>
    </location>
</feature>
<reference evidence="9" key="1">
    <citation type="journal article" date="2020" name="Stud. Mycol.">
        <title>101 Dothideomycetes genomes: a test case for predicting lifestyles and emergence of pathogens.</title>
        <authorList>
            <person name="Haridas S."/>
            <person name="Albert R."/>
            <person name="Binder M."/>
            <person name="Bloem J."/>
            <person name="Labutti K."/>
            <person name="Salamov A."/>
            <person name="Andreopoulos B."/>
            <person name="Baker S."/>
            <person name="Barry K."/>
            <person name="Bills G."/>
            <person name="Bluhm B."/>
            <person name="Cannon C."/>
            <person name="Castanera R."/>
            <person name="Culley D."/>
            <person name="Daum C."/>
            <person name="Ezra D."/>
            <person name="Gonzalez J."/>
            <person name="Henrissat B."/>
            <person name="Kuo A."/>
            <person name="Liang C."/>
            <person name="Lipzen A."/>
            <person name="Lutzoni F."/>
            <person name="Magnuson J."/>
            <person name="Mondo S."/>
            <person name="Nolan M."/>
            <person name="Ohm R."/>
            <person name="Pangilinan J."/>
            <person name="Park H.-J."/>
            <person name="Ramirez L."/>
            <person name="Alfaro M."/>
            <person name="Sun H."/>
            <person name="Tritt A."/>
            <person name="Yoshinaga Y."/>
            <person name="Zwiers L.-H."/>
            <person name="Turgeon B."/>
            <person name="Goodwin S."/>
            <person name="Spatafora J."/>
            <person name="Crous P."/>
            <person name="Grigoriev I."/>
        </authorList>
    </citation>
    <scope>NUCLEOTIDE SEQUENCE</scope>
    <source>
        <strain evidence="9">CBS 119687</strain>
    </source>
</reference>
<gene>
    <name evidence="9" type="ORF">P153DRAFT_371105</name>
</gene>
<dbReference type="PANTHER" id="PTHR23502">
    <property type="entry name" value="MAJOR FACILITATOR SUPERFAMILY"/>
    <property type="match status" value="1"/>
</dbReference>
<feature type="transmembrane region" description="Helical" evidence="7">
    <location>
        <begin position="81"/>
        <end position="104"/>
    </location>
</feature>
<feature type="transmembrane region" description="Helical" evidence="7">
    <location>
        <begin position="394"/>
        <end position="422"/>
    </location>
</feature>
<evidence type="ECO:0000256" key="7">
    <source>
        <dbReference type="SAM" id="Phobius"/>
    </source>
</evidence>
<dbReference type="PROSITE" id="PS50850">
    <property type="entry name" value="MFS"/>
    <property type="match status" value="1"/>
</dbReference>
<dbReference type="Proteomes" id="UP000799771">
    <property type="component" value="Unassembled WGS sequence"/>
</dbReference>
<evidence type="ECO:0000256" key="2">
    <source>
        <dbReference type="ARBA" id="ARBA00008335"/>
    </source>
</evidence>
<sequence>MSSKKGEQGQIFFPDEEKQREADQSFLVEWDGDDDPLDPRTFSAAKKWSYVAVVAMGSLLVTATSSLYTSCYDQIMEEFGCSLEITNLGLSLYVLGLGLGPLIFSPLSEFYGRRPIYITSTVFFLIWLIPCAVAKNIETLLVARFLNGLSGSAFLAVAGGTVVDLFVPQQLLVPMTVFTGAPFVGPALGPLISGFVNSFTTWRWSFYIPIIWAGLLLICVLFTKETFHPILLSRKAAVFRKSEDNDKYYSASEVTRASKSLSGALLTSLYVPFQLLLLDPMVLALCTYTSLLQGILYLMFGAFPLVFGVNHSFNLWQIGLTFIGLMIGNMIACFCNPFWHKHWMGSIRKMKEKNGDDYKPEPELRLPPAMAGSVLVTVSLFWFAWTTYASVHWIVPILATILFSTGVFFVFQGVFTFLVAAYPKYAASSMAANTTTRCVFSAAFPLFTNQMYHKLGFQWASSLLAFLTLAMLPFPFIFFQYGKSLRARSKFTSA</sequence>
<dbReference type="EMBL" id="ML977520">
    <property type="protein sequence ID" value="KAF2124243.1"/>
    <property type="molecule type" value="Genomic_DNA"/>
</dbReference>
<feature type="transmembrane region" description="Helical" evidence="7">
    <location>
        <begin position="48"/>
        <end position="69"/>
    </location>
</feature>
<evidence type="ECO:0000256" key="4">
    <source>
        <dbReference type="ARBA" id="ARBA00022989"/>
    </source>
</evidence>
<evidence type="ECO:0000256" key="1">
    <source>
        <dbReference type="ARBA" id="ARBA00004141"/>
    </source>
</evidence>
<evidence type="ECO:0000313" key="9">
    <source>
        <dbReference type="EMBL" id="KAF2124243.1"/>
    </source>
</evidence>
<keyword evidence="4 7" id="KW-1133">Transmembrane helix</keyword>
<evidence type="ECO:0000313" key="10">
    <source>
        <dbReference type="Proteomes" id="UP000799771"/>
    </source>
</evidence>
<dbReference type="Pfam" id="PF07690">
    <property type="entry name" value="MFS_1"/>
    <property type="match status" value="1"/>
</dbReference>
<keyword evidence="3 7" id="KW-0812">Transmembrane</keyword>
<feature type="region of interest" description="Disordered" evidence="6">
    <location>
        <begin position="1"/>
        <end position="32"/>
    </location>
</feature>
<name>A0A6A5ZZD2_9PLEO</name>
<dbReference type="OrthoDB" id="3561359at2759"/>
<dbReference type="GO" id="GO:0005886">
    <property type="term" value="C:plasma membrane"/>
    <property type="evidence" value="ECO:0007669"/>
    <property type="project" value="TreeGrafter"/>
</dbReference>
<comment type="subcellular location">
    <subcellularLocation>
        <location evidence="1">Membrane</location>
        <topology evidence="1">Multi-pass membrane protein</topology>
    </subcellularLocation>
</comment>
<organism evidence="9 10">
    <name type="scientific">Dothidotthia symphoricarpi CBS 119687</name>
    <dbReference type="NCBI Taxonomy" id="1392245"/>
    <lineage>
        <taxon>Eukaryota</taxon>
        <taxon>Fungi</taxon>
        <taxon>Dikarya</taxon>
        <taxon>Ascomycota</taxon>
        <taxon>Pezizomycotina</taxon>
        <taxon>Dothideomycetes</taxon>
        <taxon>Pleosporomycetidae</taxon>
        <taxon>Pleosporales</taxon>
        <taxon>Dothidotthiaceae</taxon>
        <taxon>Dothidotthia</taxon>
    </lineage>
</organism>
<keyword evidence="5 7" id="KW-0472">Membrane</keyword>
<dbReference type="CDD" id="cd17323">
    <property type="entry name" value="MFS_Tpo1_MDR_like"/>
    <property type="match status" value="1"/>
</dbReference>
<comment type="similarity">
    <text evidence="2">Belongs to the major facilitator superfamily.</text>
</comment>
<feature type="transmembrane region" description="Helical" evidence="7">
    <location>
        <begin position="369"/>
        <end position="388"/>
    </location>
</feature>
<dbReference type="GeneID" id="54409619"/>
<dbReference type="InterPro" id="IPR020846">
    <property type="entry name" value="MFS_dom"/>
</dbReference>
<feature type="transmembrane region" description="Helical" evidence="7">
    <location>
        <begin position="290"/>
        <end position="309"/>
    </location>
</feature>
<evidence type="ECO:0000259" key="8">
    <source>
        <dbReference type="PROSITE" id="PS50850"/>
    </source>
</evidence>
<feature type="transmembrane region" description="Helical" evidence="7">
    <location>
        <begin position="116"/>
        <end position="133"/>
    </location>
</feature>
<dbReference type="GO" id="GO:0022857">
    <property type="term" value="F:transmembrane transporter activity"/>
    <property type="evidence" value="ECO:0007669"/>
    <property type="project" value="InterPro"/>
</dbReference>